<dbReference type="Proteomes" id="UP000026915">
    <property type="component" value="Chromosome 8"/>
</dbReference>
<dbReference type="AlphaFoldDB" id="A0A061FHL9"/>
<dbReference type="InParanoid" id="A0A061FHL9"/>
<keyword evidence="3" id="KW-1185">Reference proteome</keyword>
<organism evidence="2 3">
    <name type="scientific">Theobroma cacao</name>
    <name type="common">Cacao</name>
    <name type="synonym">Cocoa</name>
    <dbReference type="NCBI Taxonomy" id="3641"/>
    <lineage>
        <taxon>Eukaryota</taxon>
        <taxon>Viridiplantae</taxon>
        <taxon>Streptophyta</taxon>
        <taxon>Embryophyta</taxon>
        <taxon>Tracheophyta</taxon>
        <taxon>Spermatophyta</taxon>
        <taxon>Magnoliopsida</taxon>
        <taxon>eudicotyledons</taxon>
        <taxon>Gunneridae</taxon>
        <taxon>Pentapetalae</taxon>
        <taxon>rosids</taxon>
        <taxon>malvids</taxon>
        <taxon>Malvales</taxon>
        <taxon>Malvaceae</taxon>
        <taxon>Byttnerioideae</taxon>
        <taxon>Theobroma</taxon>
    </lineage>
</organism>
<keyword evidence="1" id="KW-1133">Transmembrane helix</keyword>
<reference evidence="2 3" key="1">
    <citation type="journal article" date="2013" name="Genome Biol.">
        <title>The genome sequence of the most widely cultivated cacao type and its use to identify candidate genes regulating pod color.</title>
        <authorList>
            <person name="Motamayor J.C."/>
            <person name="Mockaitis K."/>
            <person name="Schmutz J."/>
            <person name="Haiminen N."/>
            <person name="Iii D.L."/>
            <person name="Cornejo O."/>
            <person name="Findley S.D."/>
            <person name="Zheng P."/>
            <person name="Utro F."/>
            <person name="Royaert S."/>
            <person name="Saski C."/>
            <person name="Jenkins J."/>
            <person name="Podicheti R."/>
            <person name="Zhao M."/>
            <person name="Scheffler B.E."/>
            <person name="Stack J.C."/>
            <person name="Feltus F.A."/>
            <person name="Mustiga G.M."/>
            <person name="Amores F."/>
            <person name="Phillips W."/>
            <person name="Marelli J.P."/>
            <person name="May G.D."/>
            <person name="Shapiro H."/>
            <person name="Ma J."/>
            <person name="Bustamante C.D."/>
            <person name="Schnell R.J."/>
            <person name="Main D."/>
            <person name="Gilbert D."/>
            <person name="Parida L."/>
            <person name="Kuhn D.N."/>
        </authorList>
    </citation>
    <scope>NUCLEOTIDE SEQUENCE [LARGE SCALE GENOMIC DNA]</scope>
    <source>
        <strain evidence="3">cv. Matina 1-6</strain>
    </source>
</reference>
<accession>A0A061FHL9</accession>
<evidence type="ECO:0000256" key="1">
    <source>
        <dbReference type="SAM" id="Phobius"/>
    </source>
</evidence>
<dbReference type="Gramene" id="EOY16152">
    <property type="protein sequence ID" value="EOY16152"/>
    <property type="gene ID" value="TCM_035008"/>
</dbReference>
<protein>
    <submittedName>
        <fullName evidence="2">Uncharacterized protein</fullName>
    </submittedName>
</protein>
<name>A0A061FHL9_THECC</name>
<evidence type="ECO:0000313" key="3">
    <source>
        <dbReference type="Proteomes" id="UP000026915"/>
    </source>
</evidence>
<feature type="transmembrane region" description="Helical" evidence="1">
    <location>
        <begin position="43"/>
        <end position="69"/>
    </location>
</feature>
<keyword evidence="1" id="KW-0472">Membrane</keyword>
<sequence>MPCNRKIQHASQDKSIKMVTSISTLVSQNRKISSMFPTLRSSFGLLLFLIKYILLFLQTCISPLILLFLDEI</sequence>
<gene>
    <name evidence="2" type="ORF">TCM_035008</name>
</gene>
<dbReference type="HOGENOM" id="CLU_2727348_0_0_1"/>
<keyword evidence="1" id="KW-0812">Transmembrane</keyword>
<proteinExistence type="predicted"/>
<evidence type="ECO:0000313" key="2">
    <source>
        <dbReference type="EMBL" id="EOY16152.1"/>
    </source>
</evidence>
<dbReference type="EMBL" id="CM001886">
    <property type="protein sequence ID" value="EOY16152.1"/>
    <property type="molecule type" value="Genomic_DNA"/>
</dbReference>